<dbReference type="EMBL" id="JAJSOW010000002">
    <property type="protein sequence ID" value="KAI9198296.1"/>
    <property type="molecule type" value="Genomic_DNA"/>
</dbReference>
<dbReference type="AlphaFoldDB" id="A0AAD5JFR1"/>
<reference evidence="2 3" key="1">
    <citation type="journal article" date="2022" name="Plant J.">
        <title>Strategies of tolerance reflected in two North American maple genomes.</title>
        <authorList>
            <person name="McEvoy S.L."/>
            <person name="Sezen U.U."/>
            <person name="Trouern-Trend A."/>
            <person name="McMahon S.M."/>
            <person name="Schaberg P.G."/>
            <person name="Yang J."/>
            <person name="Wegrzyn J.L."/>
            <person name="Swenson N.G."/>
        </authorList>
    </citation>
    <scope>NUCLEOTIDE SEQUENCE [LARGE SCALE GENOMIC DNA]</scope>
    <source>
        <strain evidence="2">91603</strain>
    </source>
</reference>
<accession>A0AAD5JFR1</accession>
<comment type="caution">
    <text evidence="2">The sequence shown here is derived from an EMBL/GenBank/DDBJ whole genome shotgun (WGS) entry which is preliminary data.</text>
</comment>
<evidence type="ECO:0000313" key="3">
    <source>
        <dbReference type="Proteomes" id="UP001064489"/>
    </source>
</evidence>
<feature type="region of interest" description="Disordered" evidence="1">
    <location>
        <begin position="37"/>
        <end position="64"/>
    </location>
</feature>
<evidence type="ECO:0000313" key="2">
    <source>
        <dbReference type="EMBL" id="KAI9198296.1"/>
    </source>
</evidence>
<sequence length="193" mass="21741">MLAVKQWSVGGRSLSGGGTLEMEIFMKMKVMRYDTNEREERLKKEETLKREREDMSKKGKERGVKWETTPLGILPDTAAKLIYKDEDDDTTEAGREDSAIVNPQVVRHKVLKNIIARSYVNMKFPATEDFEADKFDRYLRGSLLIQTTSPPPPPPPPIVPIRCPLGVEKEKGVGAMTTPHVDLPSRSRSRGSS</sequence>
<protein>
    <submittedName>
        <fullName evidence="2">Uncharacterized protein</fullName>
    </submittedName>
</protein>
<feature type="region of interest" description="Disordered" evidence="1">
    <location>
        <begin position="172"/>
        <end position="193"/>
    </location>
</feature>
<keyword evidence="3" id="KW-1185">Reference proteome</keyword>
<evidence type="ECO:0000256" key="1">
    <source>
        <dbReference type="SAM" id="MobiDB-lite"/>
    </source>
</evidence>
<organism evidence="2 3">
    <name type="scientific">Acer negundo</name>
    <name type="common">Box elder</name>
    <dbReference type="NCBI Taxonomy" id="4023"/>
    <lineage>
        <taxon>Eukaryota</taxon>
        <taxon>Viridiplantae</taxon>
        <taxon>Streptophyta</taxon>
        <taxon>Embryophyta</taxon>
        <taxon>Tracheophyta</taxon>
        <taxon>Spermatophyta</taxon>
        <taxon>Magnoliopsida</taxon>
        <taxon>eudicotyledons</taxon>
        <taxon>Gunneridae</taxon>
        <taxon>Pentapetalae</taxon>
        <taxon>rosids</taxon>
        <taxon>malvids</taxon>
        <taxon>Sapindales</taxon>
        <taxon>Sapindaceae</taxon>
        <taxon>Hippocastanoideae</taxon>
        <taxon>Acereae</taxon>
        <taxon>Acer</taxon>
    </lineage>
</organism>
<dbReference type="Proteomes" id="UP001064489">
    <property type="component" value="Chromosome 13"/>
</dbReference>
<gene>
    <name evidence="2" type="ORF">LWI28_013279</name>
</gene>
<name>A0AAD5JFR1_ACENE</name>
<proteinExistence type="predicted"/>